<evidence type="ECO:0000313" key="1">
    <source>
        <dbReference type="EMBL" id="PNX63735.1"/>
    </source>
</evidence>
<dbReference type="EMBL" id="ASHM01158216">
    <property type="protein sequence ID" value="PNX63735.1"/>
    <property type="molecule type" value="Genomic_DNA"/>
</dbReference>
<gene>
    <name evidence="1" type="ORF">L195_g061776</name>
</gene>
<feature type="non-terminal residue" evidence="1">
    <location>
        <position position="100"/>
    </location>
</feature>
<dbReference type="Proteomes" id="UP000236291">
    <property type="component" value="Unassembled WGS sequence"/>
</dbReference>
<proteinExistence type="predicted"/>
<name>A0A2K3KBQ7_TRIPR</name>
<comment type="caution">
    <text evidence="1">The sequence shown here is derived from an EMBL/GenBank/DDBJ whole genome shotgun (WGS) entry which is preliminary data.</text>
</comment>
<evidence type="ECO:0000313" key="2">
    <source>
        <dbReference type="Proteomes" id="UP000236291"/>
    </source>
</evidence>
<dbReference type="AlphaFoldDB" id="A0A2K3KBQ7"/>
<reference evidence="1 2" key="2">
    <citation type="journal article" date="2017" name="Front. Plant Sci.">
        <title>Gene Classification and Mining of Molecular Markers Useful in Red Clover (Trifolium pratense) Breeding.</title>
        <authorList>
            <person name="Istvanek J."/>
            <person name="Dluhosova J."/>
            <person name="Dluhos P."/>
            <person name="Patkova L."/>
            <person name="Nedelnik J."/>
            <person name="Repkova J."/>
        </authorList>
    </citation>
    <scope>NUCLEOTIDE SEQUENCE [LARGE SCALE GENOMIC DNA]</scope>
    <source>
        <strain evidence="2">cv. Tatra</strain>
        <tissue evidence="1">Young leaves</tissue>
    </source>
</reference>
<reference evidence="1 2" key="1">
    <citation type="journal article" date="2014" name="Am. J. Bot.">
        <title>Genome assembly and annotation for red clover (Trifolium pratense; Fabaceae).</title>
        <authorList>
            <person name="Istvanek J."/>
            <person name="Jaros M."/>
            <person name="Krenek A."/>
            <person name="Repkova J."/>
        </authorList>
    </citation>
    <scope>NUCLEOTIDE SEQUENCE [LARGE SCALE GENOMIC DNA]</scope>
    <source>
        <strain evidence="2">cv. Tatra</strain>
        <tissue evidence="1">Young leaves</tissue>
    </source>
</reference>
<accession>A0A2K3KBQ7</accession>
<protein>
    <submittedName>
        <fullName evidence="1">Uncharacterized protein</fullName>
    </submittedName>
</protein>
<sequence length="100" mass="11200">MIMMFLVVRKYLSEEVMWCSPLLYLTNSKEEDGKEEDVTIGDDIDFVLEHVKKSVPKKDAAHNAITSAARKNLDNIMIPESPDNVIVSNKEKGSEATATD</sequence>
<organism evidence="1 2">
    <name type="scientific">Trifolium pratense</name>
    <name type="common">Red clover</name>
    <dbReference type="NCBI Taxonomy" id="57577"/>
    <lineage>
        <taxon>Eukaryota</taxon>
        <taxon>Viridiplantae</taxon>
        <taxon>Streptophyta</taxon>
        <taxon>Embryophyta</taxon>
        <taxon>Tracheophyta</taxon>
        <taxon>Spermatophyta</taxon>
        <taxon>Magnoliopsida</taxon>
        <taxon>eudicotyledons</taxon>
        <taxon>Gunneridae</taxon>
        <taxon>Pentapetalae</taxon>
        <taxon>rosids</taxon>
        <taxon>fabids</taxon>
        <taxon>Fabales</taxon>
        <taxon>Fabaceae</taxon>
        <taxon>Papilionoideae</taxon>
        <taxon>50 kb inversion clade</taxon>
        <taxon>NPAAA clade</taxon>
        <taxon>Hologalegina</taxon>
        <taxon>IRL clade</taxon>
        <taxon>Trifolieae</taxon>
        <taxon>Trifolium</taxon>
    </lineage>
</organism>